<dbReference type="PROSITE" id="PS50088">
    <property type="entry name" value="ANK_REPEAT"/>
    <property type="match status" value="2"/>
</dbReference>
<protein>
    <submittedName>
        <fullName evidence="4">Uncharacterized protein</fullName>
    </submittedName>
</protein>
<dbReference type="Pfam" id="PF12796">
    <property type="entry name" value="Ank_2"/>
    <property type="match status" value="1"/>
</dbReference>
<dbReference type="SMART" id="SM00248">
    <property type="entry name" value="ANK"/>
    <property type="match status" value="1"/>
</dbReference>
<evidence type="ECO:0000256" key="2">
    <source>
        <dbReference type="ARBA" id="ARBA00023043"/>
    </source>
</evidence>
<dbReference type="Gene3D" id="1.25.40.20">
    <property type="entry name" value="Ankyrin repeat-containing domain"/>
    <property type="match status" value="1"/>
</dbReference>
<dbReference type="OrthoDB" id="10264606at2759"/>
<comment type="caution">
    <text evidence="4">The sequence shown here is derived from an EMBL/GenBank/DDBJ whole genome shotgun (WGS) entry which is preliminary data.</text>
</comment>
<gene>
    <name evidence="4" type="ORF">SNEC2469_LOCUS10544</name>
</gene>
<reference evidence="4" key="1">
    <citation type="submission" date="2021-02" db="EMBL/GenBank/DDBJ databases">
        <authorList>
            <person name="Dougan E. K."/>
            <person name="Rhodes N."/>
            <person name="Thang M."/>
            <person name="Chan C."/>
        </authorList>
    </citation>
    <scope>NUCLEOTIDE SEQUENCE</scope>
</reference>
<sequence length="75" mass="8475">MELVKVLLRHGADVNFKDIHGQTCLFYAVNAGFTEMTKLLVEMKADILIKDLGQRTATFYARKNGPLKAESAIRY</sequence>
<feature type="repeat" description="ANK" evidence="3">
    <location>
        <begin position="20"/>
        <end position="52"/>
    </location>
</feature>
<evidence type="ECO:0000256" key="3">
    <source>
        <dbReference type="PROSITE-ProRule" id="PRU00023"/>
    </source>
</evidence>
<dbReference type="GO" id="GO:0005634">
    <property type="term" value="C:nucleus"/>
    <property type="evidence" value="ECO:0007669"/>
    <property type="project" value="TreeGrafter"/>
</dbReference>
<keyword evidence="1" id="KW-0677">Repeat</keyword>
<evidence type="ECO:0000256" key="1">
    <source>
        <dbReference type="ARBA" id="ARBA00022737"/>
    </source>
</evidence>
<feature type="non-terminal residue" evidence="4">
    <location>
        <position position="1"/>
    </location>
</feature>
<dbReference type="InterPro" id="IPR002110">
    <property type="entry name" value="Ankyrin_rpt"/>
</dbReference>
<feature type="repeat" description="ANK" evidence="3">
    <location>
        <begin position="1"/>
        <end position="19"/>
    </location>
</feature>
<dbReference type="SUPFAM" id="SSF48403">
    <property type="entry name" value="Ankyrin repeat"/>
    <property type="match status" value="1"/>
</dbReference>
<dbReference type="PANTHER" id="PTHR24201:SF16">
    <property type="entry name" value="ANKYRIN-1-LIKE-RELATED"/>
    <property type="match status" value="1"/>
</dbReference>
<dbReference type="Proteomes" id="UP000601435">
    <property type="component" value="Unassembled WGS sequence"/>
</dbReference>
<organism evidence="4 5">
    <name type="scientific">Symbiodinium necroappetens</name>
    <dbReference type="NCBI Taxonomy" id="1628268"/>
    <lineage>
        <taxon>Eukaryota</taxon>
        <taxon>Sar</taxon>
        <taxon>Alveolata</taxon>
        <taxon>Dinophyceae</taxon>
        <taxon>Suessiales</taxon>
        <taxon>Symbiodiniaceae</taxon>
        <taxon>Symbiodinium</taxon>
    </lineage>
</organism>
<dbReference type="PANTHER" id="PTHR24201">
    <property type="entry name" value="ANK_REP_REGION DOMAIN-CONTAINING PROTEIN"/>
    <property type="match status" value="1"/>
</dbReference>
<dbReference type="PROSITE" id="PS50297">
    <property type="entry name" value="ANK_REP_REGION"/>
    <property type="match status" value="1"/>
</dbReference>
<dbReference type="InterPro" id="IPR036770">
    <property type="entry name" value="Ankyrin_rpt-contain_sf"/>
</dbReference>
<name>A0A812QHS7_9DINO</name>
<keyword evidence="5" id="KW-1185">Reference proteome</keyword>
<accession>A0A812QHS7</accession>
<dbReference type="EMBL" id="CAJNJA010016806">
    <property type="protein sequence ID" value="CAE7388398.1"/>
    <property type="molecule type" value="Genomic_DNA"/>
</dbReference>
<dbReference type="AlphaFoldDB" id="A0A812QHS7"/>
<evidence type="ECO:0000313" key="4">
    <source>
        <dbReference type="EMBL" id="CAE7388398.1"/>
    </source>
</evidence>
<dbReference type="InterPro" id="IPR050776">
    <property type="entry name" value="Ank_Repeat/CDKN_Inhibitor"/>
</dbReference>
<evidence type="ECO:0000313" key="5">
    <source>
        <dbReference type="Proteomes" id="UP000601435"/>
    </source>
</evidence>
<keyword evidence="2 3" id="KW-0040">ANK repeat</keyword>
<proteinExistence type="predicted"/>